<dbReference type="OrthoDB" id="1726605at2"/>
<dbReference type="STRING" id="2325.TKV_c23950"/>
<proteinExistence type="predicted"/>
<sequence>MKKIIALFVAVIMLMALFMSYGYAQDLIKVKTNINDVKTANKYFIISGSGQPNTTVELILNDSLNDKWVIGDTMLFAKLLTLSYGDNCIVIKAYKGDQLQIIKGHVILTKKDGILQITITAIEDIIKSLLR</sequence>
<name>A0A097AUK2_THEKI</name>
<reference evidence="2" key="1">
    <citation type="journal article" date="2015" name="Genome Announc.">
        <title>Whole-Genome Sequences of 80 Environmental and Clinical Isolates of Burkholderia pseudomallei.</title>
        <authorList>
            <person name="Johnson S.L."/>
            <person name="Baker A.L."/>
            <person name="Chain P.S."/>
            <person name="Currie B.J."/>
            <person name="Daligault H.E."/>
            <person name="Davenport K.W."/>
            <person name="Davis C.B."/>
            <person name="Inglis T.J."/>
            <person name="Kaestli M."/>
            <person name="Koren S."/>
            <person name="Mayo M."/>
            <person name="Merritt A.J."/>
            <person name="Price E.P."/>
            <person name="Sarovich D.S."/>
            <person name="Warner J."/>
            <person name="Rosovitz M.J."/>
        </authorList>
    </citation>
    <scope>NUCLEOTIDE SEQUENCE [LARGE SCALE GENOMIC DNA]</scope>
    <source>
        <strain evidence="2">DSM 2030</strain>
    </source>
</reference>
<dbReference type="RefSeq" id="WP_049686077.1">
    <property type="nucleotide sequence ID" value="NZ_CP009170.1"/>
</dbReference>
<accession>A0A097AUK2</accession>
<evidence type="ECO:0000313" key="1">
    <source>
        <dbReference type="EMBL" id="AIS53517.1"/>
    </source>
</evidence>
<dbReference type="Proteomes" id="UP000029669">
    <property type="component" value="Chromosome"/>
</dbReference>
<evidence type="ECO:0000313" key="2">
    <source>
        <dbReference type="Proteomes" id="UP000029669"/>
    </source>
</evidence>
<keyword evidence="2" id="KW-1185">Reference proteome</keyword>
<dbReference type="KEGG" id="tki:TKV_c23950"/>
<dbReference type="HOGENOM" id="CLU_1926601_0_0_9"/>
<gene>
    <name evidence="1" type="ORF">TKV_c23950</name>
</gene>
<protein>
    <submittedName>
        <fullName evidence="1">Uncharacterized protein</fullName>
    </submittedName>
</protein>
<organism evidence="1 2">
    <name type="scientific">Thermoanaerobacter kivui</name>
    <name type="common">Acetogenium kivui</name>
    <dbReference type="NCBI Taxonomy" id="2325"/>
    <lineage>
        <taxon>Bacteria</taxon>
        <taxon>Bacillati</taxon>
        <taxon>Bacillota</taxon>
        <taxon>Clostridia</taxon>
        <taxon>Thermoanaerobacterales</taxon>
        <taxon>Thermoanaerobacteraceae</taxon>
        <taxon>Thermoanaerobacter</taxon>
    </lineage>
</organism>
<dbReference type="AlphaFoldDB" id="A0A097AUK2"/>
<dbReference type="eggNOG" id="ENOG5032SYF">
    <property type="taxonomic scope" value="Bacteria"/>
</dbReference>
<dbReference type="EMBL" id="CP009170">
    <property type="protein sequence ID" value="AIS53517.1"/>
    <property type="molecule type" value="Genomic_DNA"/>
</dbReference>